<protein>
    <recommendedName>
        <fullName evidence="3">SMI1/KNR4 family protein</fullName>
    </recommendedName>
</protein>
<evidence type="ECO:0008006" key="3">
    <source>
        <dbReference type="Google" id="ProtNLM"/>
    </source>
</evidence>
<evidence type="ECO:0000313" key="2">
    <source>
        <dbReference type="Proteomes" id="UP000284998"/>
    </source>
</evidence>
<sequence length="191" mass="21601">MIEDLNTLDRILQNINHPFLRNSEQPMSKEDLLDILISTHLYPRSDLITFYSWKGGINGASIFNNNYIELCSYGCCIDMRSSVSLYLLDQATQKDLNQVLPIIQSNSGDFIGIDLNENSCNSGKLLVSSPSITLSDKLITIYDSLHSFVKTILNCYEQKAYVLNESVLVVDYEKEAEISGILNPSSDFWKE</sequence>
<reference evidence="1 2" key="1">
    <citation type="submission" date="2018-08" db="EMBL/GenBank/DDBJ databases">
        <title>A genome reference for cultivated species of the human gut microbiota.</title>
        <authorList>
            <person name="Zou Y."/>
            <person name="Xue W."/>
            <person name="Luo G."/>
        </authorList>
    </citation>
    <scope>NUCLEOTIDE SEQUENCE [LARGE SCALE GENOMIC DNA]</scope>
    <source>
        <strain evidence="1 2">AM17-44</strain>
    </source>
</reference>
<dbReference type="EMBL" id="QRJS01000070">
    <property type="protein sequence ID" value="RHH38551.1"/>
    <property type="molecule type" value="Genomic_DNA"/>
</dbReference>
<dbReference type="Proteomes" id="UP000284998">
    <property type="component" value="Unassembled WGS sequence"/>
</dbReference>
<proteinExistence type="predicted"/>
<gene>
    <name evidence="1" type="ORF">DW204_14785</name>
</gene>
<accession>A0A414WPL4</accession>
<comment type="caution">
    <text evidence="1">The sequence shown here is derived from an EMBL/GenBank/DDBJ whole genome shotgun (WGS) entry which is preliminary data.</text>
</comment>
<organism evidence="1 2">
    <name type="scientific">Phocaeicola plebeius</name>
    <dbReference type="NCBI Taxonomy" id="310297"/>
    <lineage>
        <taxon>Bacteria</taxon>
        <taxon>Pseudomonadati</taxon>
        <taxon>Bacteroidota</taxon>
        <taxon>Bacteroidia</taxon>
        <taxon>Bacteroidales</taxon>
        <taxon>Bacteroidaceae</taxon>
        <taxon>Phocaeicola</taxon>
    </lineage>
</organism>
<name>A0A414WPL4_9BACT</name>
<dbReference type="AlphaFoldDB" id="A0A414WPL4"/>
<dbReference type="RefSeq" id="WP_118244740.1">
    <property type="nucleotide sequence ID" value="NZ_CAUWCJ010000075.1"/>
</dbReference>
<evidence type="ECO:0000313" key="1">
    <source>
        <dbReference type="EMBL" id="RHH38551.1"/>
    </source>
</evidence>